<dbReference type="PRINTS" id="PR00069">
    <property type="entry name" value="ALDKETRDTASE"/>
</dbReference>
<dbReference type="InterPro" id="IPR049403">
    <property type="entry name" value="Ebp1_C"/>
</dbReference>
<feature type="compositionally biased region" description="Polar residues" evidence="8">
    <location>
        <begin position="606"/>
        <end position="619"/>
    </location>
</feature>
<feature type="compositionally biased region" description="Polar residues" evidence="8">
    <location>
        <begin position="667"/>
        <end position="676"/>
    </location>
</feature>
<dbReference type="PROSITE" id="PS00062">
    <property type="entry name" value="ALDOKETO_REDUCTASE_2"/>
    <property type="match status" value="1"/>
</dbReference>
<feature type="domain" description="NADP-dependent oxidoreductase" evidence="9">
    <location>
        <begin position="38"/>
        <end position="272"/>
    </location>
</feature>
<dbReference type="VEuPathDB" id="FungiDB:PADG_08076"/>
<dbReference type="InterPro" id="IPR044494">
    <property type="entry name" value="AKR3C2/3"/>
</dbReference>
<dbReference type="Pfam" id="PF00248">
    <property type="entry name" value="Aldo_ket_red"/>
    <property type="match status" value="1"/>
</dbReference>
<evidence type="ECO:0000256" key="5">
    <source>
        <dbReference type="ARBA" id="ARBA00025065"/>
    </source>
</evidence>
<dbReference type="Proteomes" id="UP000242814">
    <property type="component" value="Unassembled WGS sequence"/>
</dbReference>
<evidence type="ECO:0000259" key="10">
    <source>
        <dbReference type="Pfam" id="PF21204"/>
    </source>
</evidence>
<feature type="compositionally biased region" description="Basic and acidic residues" evidence="8">
    <location>
        <begin position="677"/>
        <end position="686"/>
    </location>
</feature>
<dbReference type="GO" id="GO:0016652">
    <property type="term" value="F:oxidoreductase activity, acting on NAD(P)H as acceptor"/>
    <property type="evidence" value="ECO:0007669"/>
    <property type="project" value="InterPro"/>
</dbReference>
<feature type="compositionally biased region" description="Low complexity" evidence="8">
    <location>
        <begin position="656"/>
        <end position="666"/>
    </location>
</feature>
<evidence type="ECO:0000256" key="1">
    <source>
        <dbReference type="ARBA" id="ARBA00007905"/>
    </source>
</evidence>
<organism evidence="11 12">
    <name type="scientific">Paracoccidioides brasiliensis</name>
    <dbReference type="NCBI Taxonomy" id="121759"/>
    <lineage>
        <taxon>Eukaryota</taxon>
        <taxon>Fungi</taxon>
        <taxon>Dikarya</taxon>
        <taxon>Ascomycota</taxon>
        <taxon>Pezizomycotina</taxon>
        <taxon>Eurotiomycetes</taxon>
        <taxon>Eurotiomycetidae</taxon>
        <taxon>Onygenales</taxon>
        <taxon>Ajellomycetaceae</taxon>
        <taxon>Paracoccidioides</taxon>
    </lineage>
</organism>
<dbReference type="PANTHER" id="PTHR43827:SF3">
    <property type="entry name" value="NADP-DEPENDENT OXIDOREDUCTASE DOMAIN-CONTAINING PROTEIN"/>
    <property type="match status" value="1"/>
</dbReference>
<dbReference type="VEuPathDB" id="FungiDB:PABG_05374"/>
<feature type="compositionally biased region" description="Polar residues" evidence="8">
    <location>
        <begin position="412"/>
        <end position="428"/>
    </location>
</feature>
<dbReference type="InterPro" id="IPR023210">
    <property type="entry name" value="NADP_OxRdtase_dom"/>
</dbReference>
<evidence type="ECO:0000256" key="7">
    <source>
        <dbReference type="ARBA" id="ARBA00049485"/>
    </source>
</evidence>
<accession>A0A1D2J8C7</accession>
<dbReference type="CDD" id="cd19120">
    <property type="entry name" value="AKR_AKR3C2-3"/>
    <property type="match status" value="1"/>
</dbReference>
<comment type="catalytic activity">
    <reaction evidence="7">
        <text>xylitol + NAD(+) = D-xylose + NADH + H(+)</text>
        <dbReference type="Rhea" id="RHEA:27441"/>
        <dbReference type="ChEBI" id="CHEBI:15378"/>
        <dbReference type="ChEBI" id="CHEBI:17151"/>
        <dbReference type="ChEBI" id="CHEBI:53455"/>
        <dbReference type="ChEBI" id="CHEBI:57540"/>
        <dbReference type="ChEBI" id="CHEBI:57945"/>
        <dbReference type="EC" id="1.1.1.307"/>
    </reaction>
</comment>
<keyword evidence="4" id="KW-0560">Oxidoreductase</keyword>
<dbReference type="VEuPathDB" id="FungiDB:PABG_05375"/>
<name>A0A1D2J8C7_PARBR</name>
<dbReference type="InterPro" id="IPR036812">
    <property type="entry name" value="NAD(P)_OxRdtase_dom_sf"/>
</dbReference>
<feature type="compositionally biased region" description="Polar residues" evidence="8">
    <location>
        <begin position="542"/>
        <end position="556"/>
    </location>
</feature>
<dbReference type="FunFam" id="3.20.20.100:FF:000002">
    <property type="entry name" value="2,5-diketo-D-gluconic acid reductase A"/>
    <property type="match status" value="1"/>
</dbReference>
<dbReference type="InterPro" id="IPR020471">
    <property type="entry name" value="AKR"/>
</dbReference>
<sequence length="1132" mass="125887">MIALQEIKLNDGNSIPVLGYGTGTAWYKKENDTDIDWALVQTIKDAISLGYTHIDGAEEYGTEREIGLAIKESGIAREKLFVTTKVSNNIADIPKAIDTSLKILQLDYVDLYLIHKPFYAKSDKHFQDAWIQMEKLREAGKARSIGVSNFRQYELEAVLKNAKVIPAINQIEYHPYLQHGVLVPYHEEKGIRTAAYALLTPITRAKGGPIDEILAALAKKYAVGEAEVLLRWSIDRGAVAISTSQKKSRLADYRRTLQFKLTRAEVEEISRVGEQKHFRAFFNDIIAPQFAMSGELRSSHRIQNPTEPSSRVPVKRSYIDYLKGINTRFKQLSDNVLPASPYLLTVPTDRPFHLGSQFVSNWAVGDNRPFAPEEEHLQYMTFLSHQGEDTLLVAVGDWSDERGNIMEEDTSKPPSINTSAATDTSKINLQRKKISLSDYKKKANETPRSSLKGATDRKNGAGHATTSEAKFSRSLERPSLVKQSVSSYSGRKDTESPAPENRYNGTSQHKNIPEGNSRSIPPPYTSPAPPRESPSPNKKARLSTTKESTDNTSTKFRNGPPVVPALLSPTLPPTSIAPKLPRLLSPTLPPDIEEELAKIEDEEPSLNGSVDSKKITFSASGGHKPERPPSKLTQSRAHSNSTSSSSDKCSKARILSSSTSRLKNSSGAQSIPASSDRTPRVSENKLSRIPSKSKGPAEPAKPKLIVKLRYGRANRKRIEALLRFSGKYKTTSDSRTPKQKNAPEKSPKKGKTLSSRSADTQCKEKRPRQTEDDDSQCPAPKRRKPAAISSTERPRTPVTATFKSPSIQQQSTTSKSQFLTPNKDVRGHAMRRLGSGDGDARTPAGMDRAMNTSTPGSAGKTITKHSPPISTDSQTCRARDSPEYRQWRDEFLKYISLGRELKHASQRYTGPQATDVDEKLGAAIAVESVLCFILAFILEDQAKALCQRVGDSAGWRSIVAYWNAVKHITAPYPHLHGLCAFLGAVSHDAIHAFDLERLLNFNIPSENSPVPTPNSDGNTINSEDSKKSQREFKELRTRLFDSHKEAKRLWLEGMCELSEEVLSRQYPTTWSKRSKNFLVRGREKLLPEEYSGEYFLPLGHATTPVEVVRFGLALLTEWTEREGVRWKGRLGL</sequence>
<feature type="compositionally biased region" description="Basic and acidic residues" evidence="8">
    <location>
        <begin position="761"/>
        <end position="770"/>
    </location>
</feature>
<evidence type="ECO:0000256" key="6">
    <source>
        <dbReference type="ARBA" id="ARBA00047534"/>
    </source>
</evidence>
<dbReference type="Gene3D" id="3.20.20.100">
    <property type="entry name" value="NADP-dependent oxidoreductase domain"/>
    <property type="match status" value="1"/>
</dbReference>
<reference evidence="11 12" key="1">
    <citation type="submission" date="2016-06" db="EMBL/GenBank/DDBJ databases">
        <authorList>
            <person name="Kjaerup R.B."/>
            <person name="Dalgaard T.S."/>
            <person name="Juul-Madsen H.R."/>
        </authorList>
    </citation>
    <scope>NUCLEOTIDE SEQUENCE [LARGE SCALE GENOMIC DNA]</scope>
    <source>
        <strain evidence="11 12">Pb300</strain>
    </source>
</reference>
<keyword evidence="3" id="KW-0521">NADP</keyword>
<dbReference type="SUPFAM" id="SSF51430">
    <property type="entry name" value="NAD(P)-linked oxidoreductase"/>
    <property type="match status" value="1"/>
</dbReference>
<feature type="compositionally biased region" description="Basic residues" evidence="8">
    <location>
        <begin position="704"/>
        <end position="715"/>
    </location>
</feature>
<feature type="compositionally biased region" description="Polar residues" evidence="8">
    <location>
        <begin position="503"/>
        <end position="518"/>
    </location>
</feature>
<dbReference type="GO" id="GO:0016616">
    <property type="term" value="F:oxidoreductase activity, acting on the CH-OH group of donors, NAD or NADP as acceptor"/>
    <property type="evidence" value="ECO:0007669"/>
    <property type="project" value="UniProtKB-ARBA"/>
</dbReference>
<dbReference type="VEuPathDB" id="FungiDB:PADG_08078"/>
<evidence type="ECO:0000313" key="12">
    <source>
        <dbReference type="Proteomes" id="UP000242814"/>
    </source>
</evidence>
<feature type="compositionally biased region" description="Low complexity" evidence="8">
    <location>
        <begin position="564"/>
        <end position="578"/>
    </location>
</feature>
<comment type="function">
    <text evidence="5">Catalyzes the initial reaction in the xylose utilization pathway by reducing D-xylose into xylitol. Xylose is a major component of hemicelluloses such as xylan. Most fungi utilize D-xylose via three enzymatic reactions, xylose reductase (XR), xylitol dehydrogenase (XDH), and xylulokinase, to form xylulose 5-phosphate, which enters pentose phosphate pathway.</text>
</comment>
<comment type="catalytic activity">
    <reaction evidence="6">
        <text>xylitol + NADP(+) = D-xylose + NADPH + H(+)</text>
        <dbReference type="Rhea" id="RHEA:27445"/>
        <dbReference type="ChEBI" id="CHEBI:15378"/>
        <dbReference type="ChEBI" id="CHEBI:17151"/>
        <dbReference type="ChEBI" id="CHEBI:53455"/>
        <dbReference type="ChEBI" id="CHEBI:57783"/>
        <dbReference type="ChEBI" id="CHEBI:58349"/>
        <dbReference type="EC" id="1.1.1.307"/>
    </reaction>
</comment>
<proteinExistence type="inferred from homology"/>
<feature type="compositionally biased region" description="Pro residues" evidence="8">
    <location>
        <begin position="520"/>
        <end position="533"/>
    </location>
</feature>
<evidence type="ECO:0000259" key="9">
    <source>
        <dbReference type="Pfam" id="PF00248"/>
    </source>
</evidence>
<evidence type="ECO:0000256" key="3">
    <source>
        <dbReference type="ARBA" id="ARBA00022857"/>
    </source>
</evidence>
<protein>
    <recommendedName>
        <fullName evidence="2">D-xylose reductase [NAD(P)H]</fullName>
        <ecNumber evidence="2">1.1.1.307</ecNumber>
    </recommendedName>
</protein>
<evidence type="ECO:0000256" key="8">
    <source>
        <dbReference type="SAM" id="MobiDB-lite"/>
    </source>
</evidence>
<feature type="domain" description="Ell binding protein Ebp1 C-terminal" evidence="10">
    <location>
        <begin position="857"/>
        <end position="1118"/>
    </location>
</feature>
<evidence type="ECO:0000256" key="4">
    <source>
        <dbReference type="ARBA" id="ARBA00023002"/>
    </source>
</evidence>
<feature type="compositionally biased region" description="Low complexity" evidence="8">
    <location>
        <begin position="803"/>
        <end position="817"/>
    </location>
</feature>
<dbReference type="Pfam" id="PF21204">
    <property type="entry name" value="Ebp1_C"/>
    <property type="match status" value="1"/>
</dbReference>
<feature type="compositionally biased region" description="Low complexity" evidence="8">
    <location>
        <begin position="635"/>
        <end position="647"/>
    </location>
</feature>
<comment type="caution">
    <text evidence="11">The sequence shown here is derived from an EMBL/GenBank/DDBJ whole genome shotgun (WGS) entry which is preliminary data.</text>
</comment>
<gene>
    <name evidence="11" type="ORF">ACO22_06130</name>
</gene>
<comment type="similarity">
    <text evidence="1">Belongs to the aldo/keto reductase family.</text>
</comment>
<feature type="region of interest" description="Disordered" evidence="8">
    <location>
        <begin position="404"/>
        <end position="880"/>
    </location>
</feature>
<feature type="compositionally biased region" description="Polar residues" evidence="8">
    <location>
        <begin position="1006"/>
        <end position="1022"/>
    </location>
</feature>
<evidence type="ECO:0000313" key="11">
    <source>
        <dbReference type="EMBL" id="ODH19713.1"/>
    </source>
</evidence>
<dbReference type="PANTHER" id="PTHR43827">
    <property type="entry name" value="2,5-DIKETO-D-GLUCONIC ACID REDUCTASE"/>
    <property type="match status" value="1"/>
</dbReference>
<dbReference type="InterPro" id="IPR018170">
    <property type="entry name" value="Aldo/ket_reductase_CS"/>
</dbReference>
<dbReference type="EMBL" id="LZYO01000311">
    <property type="protein sequence ID" value="ODH19713.1"/>
    <property type="molecule type" value="Genomic_DNA"/>
</dbReference>
<feature type="compositionally biased region" description="Basic and acidic residues" evidence="8">
    <location>
        <begin position="730"/>
        <end position="747"/>
    </location>
</feature>
<feature type="region of interest" description="Disordered" evidence="8">
    <location>
        <begin position="1006"/>
        <end position="1028"/>
    </location>
</feature>
<dbReference type="EC" id="1.1.1.307" evidence="2"/>
<dbReference type="AlphaFoldDB" id="A0A1D2J8C7"/>
<evidence type="ECO:0000256" key="2">
    <source>
        <dbReference type="ARBA" id="ARBA00012845"/>
    </source>
</evidence>